<keyword evidence="4 7" id="KW-0689">Ribosomal protein</keyword>
<dbReference type="GO" id="GO:0005737">
    <property type="term" value="C:cytoplasm"/>
    <property type="evidence" value="ECO:0007669"/>
    <property type="project" value="UniProtKB-ARBA"/>
</dbReference>
<evidence type="ECO:0000256" key="3">
    <source>
        <dbReference type="ARBA" id="ARBA00022884"/>
    </source>
</evidence>
<dbReference type="Gene3D" id="3.30.420.100">
    <property type="match status" value="1"/>
</dbReference>
<dbReference type="InterPro" id="IPR057268">
    <property type="entry name" value="Ribosomal_L18"/>
</dbReference>
<dbReference type="Pfam" id="PF00861">
    <property type="entry name" value="Ribosomal_L18p"/>
    <property type="match status" value="1"/>
</dbReference>
<reference evidence="8 9" key="1">
    <citation type="journal article" date="2016" name="Nat. Commun.">
        <title>Thousands of microbial genomes shed light on interconnected biogeochemical processes in an aquifer system.</title>
        <authorList>
            <person name="Anantharaman K."/>
            <person name="Brown C.T."/>
            <person name="Hug L.A."/>
            <person name="Sharon I."/>
            <person name="Castelle C.J."/>
            <person name="Probst A.J."/>
            <person name="Thomas B.C."/>
            <person name="Singh A."/>
            <person name="Wilkins M.J."/>
            <person name="Karaoz U."/>
            <person name="Brodie E.L."/>
            <person name="Williams K.H."/>
            <person name="Hubbard S.S."/>
            <person name="Banfield J.F."/>
        </authorList>
    </citation>
    <scope>NUCLEOTIDE SEQUENCE [LARGE SCALE GENOMIC DNA]</scope>
</reference>
<dbReference type="GO" id="GO:0005840">
    <property type="term" value="C:ribosome"/>
    <property type="evidence" value="ECO:0007669"/>
    <property type="project" value="UniProtKB-KW"/>
</dbReference>
<dbReference type="Proteomes" id="UP000176939">
    <property type="component" value="Unassembled WGS sequence"/>
</dbReference>
<dbReference type="GO" id="GO:0008097">
    <property type="term" value="F:5S rRNA binding"/>
    <property type="evidence" value="ECO:0007669"/>
    <property type="project" value="TreeGrafter"/>
</dbReference>
<sequence length="114" mass="12828">MDNKFLKRKKRVKVNIFGTKGRPRLSVYRSNKGLYVQIIDDALGKTVVALSIKKLEKEIKGKTKVDAAYLLGEKIAEMAKKKKITKVIFDKSGYKYHGRVKAVAEGARKGGLIF</sequence>
<dbReference type="HAMAP" id="MF_01337_B">
    <property type="entry name" value="Ribosomal_uL18_B"/>
    <property type="match status" value="1"/>
</dbReference>
<comment type="subunit">
    <text evidence="7">Part of the 50S ribosomal subunit; part of the 5S rRNA/L5/L18/L25 subcomplex. Contacts the 5S and 23S rRNAs.</text>
</comment>
<gene>
    <name evidence="7" type="primary">rplR</name>
    <name evidence="8" type="ORF">A2Z67_04310</name>
</gene>
<dbReference type="GO" id="GO:1990904">
    <property type="term" value="C:ribonucleoprotein complex"/>
    <property type="evidence" value="ECO:0007669"/>
    <property type="project" value="UniProtKB-KW"/>
</dbReference>
<organism evidence="8 9">
    <name type="scientific">Candidatus Woesebacteria bacterium RBG_13_36_22</name>
    <dbReference type="NCBI Taxonomy" id="1802478"/>
    <lineage>
        <taxon>Bacteria</taxon>
        <taxon>Candidatus Woeseibacteriota</taxon>
    </lineage>
</organism>
<comment type="function">
    <text evidence="7">This is one of the proteins that bind and probably mediate the attachment of the 5S RNA into the large ribosomal subunit, where it forms part of the central protuberance.</text>
</comment>
<evidence type="ECO:0000256" key="7">
    <source>
        <dbReference type="HAMAP-Rule" id="MF_01337"/>
    </source>
</evidence>
<keyword evidence="2 7" id="KW-0699">rRNA-binding</keyword>
<comment type="caution">
    <text evidence="8">The sequence shown here is derived from an EMBL/GenBank/DDBJ whole genome shotgun (WGS) entry which is preliminary data.</text>
</comment>
<comment type="similarity">
    <text evidence="1 7">Belongs to the universal ribosomal protein uL18 family.</text>
</comment>
<evidence type="ECO:0000313" key="8">
    <source>
        <dbReference type="EMBL" id="OGM10590.1"/>
    </source>
</evidence>
<accession>A0A1F7X679</accession>
<evidence type="ECO:0000313" key="9">
    <source>
        <dbReference type="Proteomes" id="UP000176939"/>
    </source>
</evidence>
<dbReference type="NCBIfam" id="TIGR00060">
    <property type="entry name" value="L18_bact"/>
    <property type="match status" value="1"/>
</dbReference>
<dbReference type="AlphaFoldDB" id="A0A1F7X679"/>
<protein>
    <recommendedName>
        <fullName evidence="6 7">Large ribosomal subunit protein uL18</fullName>
    </recommendedName>
</protein>
<dbReference type="InterPro" id="IPR004389">
    <property type="entry name" value="Ribosomal_uL18_bac-type"/>
</dbReference>
<name>A0A1F7X679_9BACT</name>
<dbReference type="PANTHER" id="PTHR12899">
    <property type="entry name" value="39S RIBOSOMAL PROTEIN L18, MITOCHONDRIAL"/>
    <property type="match status" value="1"/>
</dbReference>
<keyword evidence="5 7" id="KW-0687">Ribonucleoprotein</keyword>
<evidence type="ECO:0000256" key="4">
    <source>
        <dbReference type="ARBA" id="ARBA00022980"/>
    </source>
</evidence>
<evidence type="ECO:0000256" key="2">
    <source>
        <dbReference type="ARBA" id="ARBA00022730"/>
    </source>
</evidence>
<evidence type="ECO:0000256" key="1">
    <source>
        <dbReference type="ARBA" id="ARBA00007116"/>
    </source>
</evidence>
<dbReference type="EMBL" id="MGFQ01000005">
    <property type="protein sequence ID" value="OGM10590.1"/>
    <property type="molecule type" value="Genomic_DNA"/>
</dbReference>
<dbReference type="PANTHER" id="PTHR12899:SF3">
    <property type="entry name" value="LARGE RIBOSOMAL SUBUNIT PROTEIN UL18M"/>
    <property type="match status" value="1"/>
</dbReference>
<keyword evidence="3 7" id="KW-0694">RNA-binding</keyword>
<dbReference type="GO" id="GO:0003735">
    <property type="term" value="F:structural constituent of ribosome"/>
    <property type="evidence" value="ECO:0007669"/>
    <property type="project" value="InterPro"/>
</dbReference>
<dbReference type="SUPFAM" id="SSF53137">
    <property type="entry name" value="Translational machinery components"/>
    <property type="match status" value="1"/>
</dbReference>
<dbReference type="GO" id="GO:0006412">
    <property type="term" value="P:translation"/>
    <property type="evidence" value="ECO:0007669"/>
    <property type="project" value="UniProtKB-UniRule"/>
</dbReference>
<evidence type="ECO:0000256" key="6">
    <source>
        <dbReference type="ARBA" id="ARBA00035197"/>
    </source>
</evidence>
<dbReference type="InterPro" id="IPR005484">
    <property type="entry name" value="Ribosomal_uL18_bac/plant/anim"/>
</dbReference>
<evidence type="ECO:0000256" key="5">
    <source>
        <dbReference type="ARBA" id="ARBA00023274"/>
    </source>
</evidence>
<dbReference type="FunFam" id="3.30.420.100:FF:000001">
    <property type="entry name" value="50S ribosomal protein L18"/>
    <property type="match status" value="1"/>
</dbReference>
<dbReference type="CDD" id="cd00432">
    <property type="entry name" value="Ribosomal_L18_L5e"/>
    <property type="match status" value="1"/>
</dbReference>
<proteinExistence type="inferred from homology"/>